<dbReference type="EMBL" id="LAZR01007096">
    <property type="protein sequence ID" value="KKM87480.1"/>
    <property type="molecule type" value="Genomic_DNA"/>
</dbReference>
<name>A0A0F9NFI7_9ZZZZ</name>
<organism evidence="2">
    <name type="scientific">marine sediment metagenome</name>
    <dbReference type="NCBI Taxonomy" id="412755"/>
    <lineage>
        <taxon>unclassified sequences</taxon>
        <taxon>metagenomes</taxon>
        <taxon>ecological metagenomes</taxon>
    </lineage>
</organism>
<sequence>MIRYQRSELPSNHRKRVTMYERFTDRARKVLQLANQEARRLNHEYLGTEHVLLGLIKE</sequence>
<feature type="non-terminal residue" evidence="2">
    <location>
        <position position="58"/>
    </location>
</feature>
<accession>A0A0F9NFI7</accession>
<proteinExistence type="predicted"/>
<dbReference type="Gene3D" id="1.10.1780.10">
    <property type="entry name" value="Clp, N-terminal domain"/>
    <property type="match status" value="1"/>
</dbReference>
<evidence type="ECO:0000259" key="1">
    <source>
        <dbReference type="PROSITE" id="PS51903"/>
    </source>
</evidence>
<gene>
    <name evidence="2" type="ORF">LCGC14_1268570</name>
</gene>
<dbReference type="Pfam" id="PF02861">
    <property type="entry name" value="Clp_N"/>
    <property type="match status" value="1"/>
</dbReference>
<feature type="domain" description="Clp R" evidence="1">
    <location>
        <begin position="20"/>
        <end position="58"/>
    </location>
</feature>
<reference evidence="2" key="1">
    <citation type="journal article" date="2015" name="Nature">
        <title>Complex archaea that bridge the gap between prokaryotes and eukaryotes.</title>
        <authorList>
            <person name="Spang A."/>
            <person name="Saw J.H."/>
            <person name="Jorgensen S.L."/>
            <person name="Zaremba-Niedzwiedzka K."/>
            <person name="Martijn J."/>
            <person name="Lind A.E."/>
            <person name="van Eijk R."/>
            <person name="Schleper C."/>
            <person name="Guy L."/>
            <person name="Ettema T.J."/>
        </authorList>
    </citation>
    <scope>NUCLEOTIDE SEQUENCE</scope>
</reference>
<dbReference type="SUPFAM" id="SSF81923">
    <property type="entry name" value="Double Clp-N motif"/>
    <property type="match status" value="1"/>
</dbReference>
<dbReference type="PROSITE" id="PS51903">
    <property type="entry name" value="CLP_R"/>
    <property type="match status" value="1"/>
</dbReference>
<comment type="caution">
    <text evidence="2">The sequence shown here is derived from an EMBL/GenBank/DDBJ whole genome shotgun (WGS) entry which is preliminary data.</text>
</comment>
<dbReference type="InterPro" id="IPR004176">
    <property type="entry name" value="Clp_R_N"/>
</dbReference>
<dbReference type="InterPro" id="IPR036628">
    <property type="entry name" value="Clp_N_dom_sf"/>
</dbReference>
<evidence type="ECO:0000313" key="2">
    <source>
        <dbReference type="EMBL" id="KKM87480.1"/>
    </source>
</evidence>
<protein>
    <recommendedName>
        <fullName evidence="1">Clp R domain-containing protein</fullName>
    </recommendedName>
</protein>
<dbReference type="AlphaFoldDB" id="A0A0F9NFI7"/>